<dbReference type="EMBL" id="JBHSXH010000014">
    <property type="protein sequence ID" value="MFC6825221.1"/>
    <property type="molecule type" value="Genomic_DNA"/>
</dbReference>
<comment type="caution">
    <text evidence="5">The sequence shown here is derived from an EMBL/GenBank/DDBJ whole genome shotgun (WGS) entry which is preliminary data.</text>
</comment>
<dbReference type="PANTHER" id="PTHR35005:SF1">
    <property type="entry name" value="2-AMINO-5-FORMYLAMINO-6-RIBOSYLAMINOPYRIMIDIN-4(3H)-ONE 5'-MONOPHOSPHATE DEFORMYLASE"/>
    <property type="match status" value="1"/>
</dbReference>
<dbReference type="Proteomes" id="UP001596408">
    <property type="component" value="Unassembled WGS sequence"/>
</dbReference>
<keyword evidence="2" id="KW-0479">Metal-binding</keyword>
<evidence type="ECO:0000256" key="4">
    <source>
        <dbReference type="ARBA" id="ARBA00022833"/>
    </source>
</evidence>
<dbReference type="AlphaFoldDB" id="A0ABD5TXF6"/>
<dbReference type="Pfam" id="PF02633">
    <property type="entry name" value="Creatininase"/>
    <property type="match status" value="1"/>
</dbReference>
<keyword evidence="6" id="KW-1185">Reference proteome</keyword>
<keyword evidence="4" id="KW-0862">Zinc</keyword>
<name>A0ABD5TXF6_9EURY</name>
<organism evidence="5 6">
    <name type="scientific">Halopelagius fulvigenes</name>
    <dbReference type="NCBI Taxonomy" id="1198324"/>
    <lineage>
        <taxon>Archaea</taxon>
        <taxon>Methanobacteriati</taxon>
        <taxon>Methanobacteriota</taxon>
        <taxon>Stenosarchaea group</taxon>
        <taxon>Halobacteria</taxon>
        <taxon>Halobacteriales</taxon>
        <taxon>Haloferacaceae</taxon>
    </lineage>
</organism>
<dbReference type="Gene3D" id="3.40.50.10310">
    <property type="entry name" value="Creatininase"/>
    <property type="match status" value="1"/>
</dbReference>
<evidence type="ECO:0000256" key="2">
    <source>
        <dbReference type="ARBA" id="ARBA00022723"/>
    </source>
</evidence>
<accession>A0ABD5TXF6</accession>
<comment type="cofactor">
    <cofactor evidence="1">
        <name>Zn(2+)</name>
        <dbReference type="ChEBI" id="CHEBI:29105"/>
    </cofactor>
</comment>
<dbReference type="GO" id="GO:0046872">
    <property type="term" value="F:metal ion binding"/>
    <property type="evidence" value="ECO:0007669"/>
    <property type="project" value="UniProtKB-KW"/>
</dbReference>
<dbReference type="InterPro" id="IPR003785">
    <property type="entry name" value="Creatininase/forma_Hydrolase"/>
</dbReference>
<dbReference type="RefSeq" id="WP_379695245.1">
    <property type="nucleotide sequence ID" value="NZ_JBHSXH010000014.1"/>
</dbReference>
<dbReference type="GO" id="GO:0016787">
    <property type="term" value="F:hydrolase activity"/>
    <property type="evidence" value="ECO:0007669"/>
    <property type="project" value="UniProtKB-KW"/>
</dbReference>
<gene>
    <name evidence="5" type="ORF">ACFQEV_09480</name>
</gene>
<evidence type="ECO:0000256" key="3">
    <source>
        <dbReference type="ARBA" id="ARBA00022801"/>
    </source>
</evidence>
<sequence length="268" mass="28263">MVVQTGLDSDVSLAANPFPKIAEIASQEGSIVVIPVGSVEQHGNHLPVATDSILASAVATASAEDVADEIPLLVAPPVWTGYSPHHLPFGGTMTGEFNTLTDLLEQISDAVLENGFDALLFVNGHGGNTALIDAAVSTIGHAHPNAEILGITYFDLARSFIDDIRESKTGGMAHGGEFETSLMLHLRPGLVGDDRSAEYWDEQYDLGGQDLLEGGPLSVYRSFNEYSESGAIGDPSLASAEKGKAIFDGVRSELTTLFSDIHRANSAD</sequence>
<evidence type="ECO:0000313" key="6">
    <source>
        <dbReference type="Proteomes" id="UP001596408"/>
    </source>
</evidence>
<reference evidence="5 6" key="1">
    <citation type="journal article" date="2019" name="Int. J. Syst. Evol. Microbiol.">
        <title>The Global Catalogue of Microorganisms (GCM) 10K type strain sequencing project: providing services to taxonomists for standard genome sequencing and annotation.</title>
        <authorList>
            <consortium name="The Broad Institute Genomics Platform"/>
            <consortium name="The Broad Institute Genome Sequencing Center for Infectious Disease"/>
            <person name="Wu L."/>
            <person name="Ma J."/>
        </authorList>
    </citation>
    <scope>NUCLEOTIDE SEQUENCE [LARGE SCALE GENOMIC DNA]</scope>
    <source>
        <strain evidence="5 6">YIM 94188</strain>
    </source>
</reference>
<protein>
    <submittedName>
        <fullName evidence="5">Creatininase family protein</fullName>
    </submittedName>
</protein>
<proteinExistence type="predicted"/>
<keyword evidence="3" id="KW-0378">Hydrolase</keyword>
<evidence type="ECO:0000256" key="1">
    <source>
        <dbReference type="ARBA" id="ARBA00001947"/>
    </source>
</evidence>
<dbReference type="PANTHER" id="PTHR35005">
    <property type="entry name" value="3-DEHYDRO-SCYLLO-INOSOSE HYDROLASE"/>
    <property type="match status" value="1"/>
</dbReference>
<dbReference type="InterPro" id="IPR024087">
    <property type="entry name" value="Creatininase-like_sf"/>
</dbReference>
<evidence type="ECO:0000313" key="5">
    <source>
        <dbReference type="EMBL" id="MFC6825221.1"/>
    </source>
</evidence>
<dbReference type="SUPFAM" id="SSF102215">
    <property type="entry name" value="Creatininase"/>
    <property type="match status" value="1"/>
</dbReference>